<evidence type="ECO:0000256" key="3">
    <source>
        <dbReference type="ARBA" id="ARBA00023163"/>
    </source>
</evidence>
<dbReference type="PROSITE" id="PS01124">
    <property type="entry name" value="HTH_ARAC_FAMILY_2"/>
    <property type="match status" value="1"/>
</dbReference>
<keyword evidence="1" id="KW-0805">Transcription regulation</keyword>
<dbReference type="SUPFAM" id="SSF46689">
    <property type="entry name" value="Homeodomain-like"/>
    <property type="match status" value="1"/>
</dbReference>
<evidence type="ECO:0000256" key="2">
    <source>
        <dbReference type="ARBA" id="ARBA00023125"/>
    </source>
</evidence>
<gene>
    <name evidence="5" type="ORF">J2W25_005130</name>
</gene>
<dbReference type="SMART" id="SM00342">
    <property type="entry name" value="HTH_ARAC"/>
    <property type="match status" value="1"/>
</dbReference>
<dbReference type="Pfam" id="PF12833">
    <property type="entry name" value="HTH_18"/>
    <property type="match status" value="1"/>
</dbReference>
<dbReference type="PANTHER" id="PTHR47894:SF4">
    <property type="entry name" value="HTH-TYPE TRANSCRIPTIONAL REGULATOR GADX"/>
    <property type="match status" value="1"/>
</dbReference>
<dbReference type="RefSeq" id="WP_307637944.1">
    <property type="nucleotide sequence ID" value="NZ_JAUSRR010000009.1"/>
</dbReference>
<proteinExistence type="predicted"/>
<dbReference type="GO" id="GO:0003700">
    <property type="term" value="F:DNA-binding transcription factor activity"/>
    <property type="evidence" value="ECO:0007669"/>
    <property type="project" value="InterPro"/>
</dbReference>
<dbReference type="InterPro" id="IPR035418">
    <property type="entry name" value="AraC-bd_2"/>
</dbReference>
<name>A0AAW8E2F9_9BURK</name>
<keyword evidence="3" id="KW-0804">Transcription</keyword>
<dbReference type="GO" id="GO:0005829">
    <property type="term" value="C:cytosol"/>
    <property type="evidence" value="ECO:0007669"/>
    <property type="project" value="TreeGrafter"/>
</dbReference>
<keyword evidence="2 5" id="KW-0238">DNA-binding</keyword>
<comment type="caution">
    <text evidence="5">The sequence shown here is derived from an EMBL/GenBank/DDBJ whole genome shotgun (WGS) entry which is preliminary data.</text>
</comment>
<dbReference type="PANTHER" id="PTHR47894">
    <property type="entry name" value="HTH-TYPE TRANSCRIPTIONAL REGULATOR GADX"/>
    <property type="match status" value="1"/>
</dbReference>
<sequence>MSTAASHAPAAAAAIHTWSTDTVPPPQRLDYWIGAVCEGFLEMDVTSPLAGRFGASLESAPLGPLHVNRVRGSAQDVYRTRRAIAHSRHNFYYLLCKADSPWVAVQEERSARLLPGDAVLVDSRRCYAFHLQQSADTVSLELPTAWVESWLPDAGDHVARRIDGHSGWGAALSGFAQALSPEVALRPPLPAALLADQLGGLLALALGPGGGRAMPDPCGRAALRQRVLDATRERHAEPGLTAAAVAQGLGISERSLHRCLAEGGGAGAGATTFANALAACRMQVAQRMLADARFDRLSVAQIGLRVGLADASHFVRLCRRHLGGTPGALRQSRG</sequence>
<dbReference type="InterPro" id="IPR018060">
    <property type="entry name" value="HTH_AraC"/>
</dbReference>
<organism evidence="5 6">
    <name type="scientific">Variovorax boronicumulans</name>
    <dbReference type="NCBI Taxonomy" id="436515"/>
    <lineage>
        <taxon>Bacteria</taxon>
        <taxon>Pseudomonadati</taxon>
        <taxon>Pseudomonadota</taxon>
        <taxon>Betaproteobacteria</taxon>
        <taxon>Burkholderiales</taxon>
        <taxon>Comamonadaceae</taxon>
        <taxon>Variovorax</taxon>
    </lineage>
</organism>
<dbReference type="EMBL" id="JAUSRR010000009">
    <property type="protein sequence ID" value="MDP9926083.1"/>
    <property type="molecule type" value="Genomic_DNA"/>
</dbReference>
<dbReference type="Proteomes" id="UP001244295">
    <property type="component" value="Unassembled WGS sequence"/>
</dbReference>
<feature type="domain" description="HTH araC/xylS-type" evidence="4">
    <location>
        <begin position="225"/>
        <end position="332"/>
    </location>
</feature>
<accession>A0AAW8E2F9</accession>
<evidence type="ECO:0000259" key="4">
    <source>
        <dbReference type="PROSITE" id="PS01124"/>
    </source>
</evidence>
<protein>
    <submittedName>
        <fullName evidence="5">AraC-like DNA-binding protein</fullName>
    </submittedName>
</protein>
<dbReference type="GO" id="GO:0000976">
    <property type="term" value="F:transcription cis-regulatory region binding"/>
    <property type="evidence" value="ECO:0007669"/>
    <property type="project" value="TreeGrafter"/>
</dbReference>
<dbReference type="AlphaFoldDB" id="A0AAW8E2F9"/>
<dbReference type="Gene3D" id="1.10.10.60">
    <property type="entry name" value="Homeodomain-like"/>
    <property type="match status" value="1"/>
</dbReference>
<dbReference type="InterPro" id="IPR009057">
    <property type="entry name" value="Homeodomain-like_sf"/>
</dbReference>
<dbReference type="Pfam" id="PF14525">
    <property type="entry name" value="AraC_binding_2"/>
    <property type="match status" value="1"/>
</dbReference>
<evidence type="ECO:0000313" key="6">
    <source>
        <dbReference type="Proteomes" id="UP001244295"/>
    </source>
</evidence>
<evidence type="ECO:0000256" key="1">
    <source>
        <dbReference type="ARBA" id="ARBA00023015"/>
    </source>
</evidence>
<evidence type="ECO:0000313" key="5">
    <source>
        <dbReference type="EMBL" id="MDP9926083.1"/>
    </source>
</evidence>
<reference evidence="5" key="1">
    <citation type="submission" date="2023-07" db="EMBL/GenBank/DDBJ databases">
        <title>Sorghum-associated microbial communities from plants grown in Nebraska, USA.</title>
        <authorList>
            <person name="Schachtman D."/>
        </authorList>
    </citation>
    <scope>NUCLEOTIDE SEQUENCE</scope>
    <source>
        <strain evidence="5">DS2795</strain>
    </source>
</reference>